<sequence length="136" mass="16170">MINFFEEDIAVPLKEKRALKAWLKQLAAEEGKKIVELNYIFCSDSYLLEINKQYLNHNTLTDIITFDQSEKPNQIEGDIYISYERVLENGRTLKTEENELYRVIAHGLLHLCGYKDKSEEEEKTMREKENFYLTKR</sequence>
<keyword evidence="2 7" id="KW-0540">Nuclease</keyword>
<dbReference type="GO" id="GO:0006364">
    <property type="term" value="P:rRNA processing"/>
    <property type="evidence" value="ECO:0007669"/>
    <property type="project" value="UniProtKB-UniRule"/>
</dbReference>
<feature type="binding site" evidence="7">
    <location>
        <position position="110"/>
    </location>
    <ligand>
        <name>Zn(2+)</name>
        <dbReference type="ChEBI" id="CHEBI:29105"/>
        <note>catalytic</note>
    </ligand>
</feature>
<protein>
    <recommendedName>
        <fullName evidence="7">Endoribonuclease YbeY</fullName>
        <ecNumber evidence="7">3.1.-.-</ecNumber>
    </recommendedName>
</protein>
<keyword evidence="6 7" id="KW-0862">Zinc</keyword>
<evidence type="ECO:0000313" key="8">
    <source>
        <dbReference type="EMBL" id="RVU24218.1"/>
    </source>
</evidence>
<comment type="subcellular location">
    <subcellularLocation>
        <location evidence="7">Cytoplasm</location>
    </subcellularLocation>
</comment>
<accession>A0A437PPF9</accession>
<comment type="caution">
    <text evidence="8">The sequence shown here is derived from an EMBL/GenBank/DDBJ whole genome shotgun (WGS) entry which is preliminary data.</text>
</comment>
<dbReference type="PANTHER" id="PTHR46986:SF1">
    <property type="entry name" value="ENDORIBONUCLEASE YBEY, CHLOROPLASTIC"/>
    <property type="match status" value="1"/>
</dbReference>
<dbReference type="NCBIfam" id="TIGR00043">
    <property type="entry name" value="rRNA maturation RNase YbeY"/>
    <property type="match status" value="1"/>
</dbReference>
<dbReference type="OrthoDB" id="9811984at2"/>
<feature type="binding site" evidence="7">
    <location>
        <position position="116"/>
    </location>
    <ligand>
        <name>Zn(2+)</name>
        <dbReference type="ChEBI" id="CHEBI:29105"/>
        <note>catalytic</note>
    </ligand>
</feature>
<comment type="function">
    <text evidence="7">Single strand-specific metallo-endoribonuclease involved in late-stage 70S ribosome quality control and in maturation of the 3' terminus of the 16S rRNA.</text>
</comment>
<dbReference type="Pfam" id="PF02130">
    <property type="entry name" value="YbeY"/>
    <property type="match status" value="1"/>
</dbReference>
<keyword evidence="3 7" id="KW-0479">Metal-binding</keyword>
<evidence type="ECO:0000256" key="2">
    <source>
        <dbReference type="ARBA" id="ARBA00022722"/>
    </source>
</evidence>
<dbReference type="EMBL" id="SACY01000004">
    <property type="protein sequence ID" value="RVU24218.1"/>
    <property type="molecule type" value="Genomic_DNA"/>
</dbReference>
<comment type="similarity">
    <text evidence="1 7">Belongs to the endoribonuclease YbeY family.</text>
</comment>
<evidence type="ECO:0000256" key="7">
    <source>
        <dbReference type="HAMAP-Rule" id="MF_00009"/>
    </source>
</evidence>
<keyword evidence="7" id="KW-0698">rRNA processing</keyword>
<proteinExistence type="inferred from homology"/>
<dbReference type="SUPFAM" id="SSF55486">
    <property type="entry name" value="Metalloproteases ('zincins'), catalytic domain"/>
    <property type="match status" value="1"/>
</dbReference>
<dbReference type="GO" id="GO:0004222">
    <property type="term" value="F:metalloendopeptidase activity"/>
    <property type="evidence" value="ECO:0007669"/>
    <property type="project" value="InterPro"/>
</dbReference>
<dbReference type="Gene3D" id="3.40.390.30">
    <property type="entry name" value="Metalloproteases ('zincins'), catalytic domain"/>
    <property type="match status" value="1"/>
</dbReference>
<dbReference type="RefSeq" id="WP_127804875.1">
    <property type="nucleotide sequence ID" value="NZ_SACY01000004.1"/>
</dbReference>
<dbReference type="Proteomes" id="UP000282832">
    <property type="component" value="Unassembled WGS sequence"/>
</dbReference>
<dbReference type="EC" id="3.1.-.-" evidence="7"/>
<keyword evidence="9" id="KW-1185">Reference proteome</keyword>
<evidence type="ECO:0000313" key="9">
    <source>
        <dbReference type="Proteomes" id="UP000282832"/>
    </source>
</evidence>
<gene>
    <name evidence="7 8" type="primary">ybeY</name>
    <name evidence="8" type="ORF">EOJ36_09875</name>
</gene>
<dbReference type="InterPro" id="IPR023091">
    <property type="entry name" value="MetalPrtase_cat_dom_sf_prd"/>
</dbReference>
<keyword evidence="4 7" id="KW-0255">Endonuclease</keyword>
<keyword evidence="5 7" id="KW-0378">Hydrolase</keyword>
<dbReference type="InterPro" id="IPR002036">
    <property type="entry name" value="YbeY"/>
</dbReference>
<feature type="binding site" evidence="7">
    <location>
        <position position="106"/>
    </location>
    <ligand>
        <name>Zn(2+)</name>
        <dbReference type="ChEBI" id="CHEBI:29105"/>
        <note>catalytic</note>
    </ligand>
</feature>
<evidence type="ECO:0000256" key="4">
    <source>
        <dbReference type="ARBA" id="ARBA00022759"/>
    </source>
</evidence>
<evidence type="ECO:0000256" key="1">
    <source>
        <dbReference type="ARBA" id="ARBA00010875"/>
    </source>
</evidence>
<reference evidence="8 9" key="1">
    <citation type="submission" date="2019-01" db="EMBL/GenBank/DDBJ databases">
        <authorList>
            <person name="Chen W.-M."/>
        </authorList>
    </citation>
    <scope>NUCLEOTIDE SEQUENCE [LARGE SCALE GENOMIC DNA]</scope>
    <source>
        <strain evidence="8 9">FSY-15</strain>
    </source>
</reference>
<keyword evidence="7" id="KW-0963">Cytoplasm</keyword>
<name>A0A437PPF9_9BACT</name>
<evidence type="ECO:0000256" key="5">
    <source>
        <dbReference type="ARBA" id="ARBA00022801"/>
    </source>
</evidence>
<keyword evidence="7" id="KW-0690">Ribosome biogenesis</keyword>
<organism evidence="8 9">
    <name type="scientific">Sandaracinomonas limnophila</name>
    <dbReference type="NCBI Taxonomy" id="1862386"/>
    <lineage>
        <taxon>Bacteria</taxon>
        <taxon>Pseudomonadati</taxon>
        <taxon>Bacteroidota</taxon>
        <taxon>Cytophagia</taxon>
        <taxon>Cytophagales</taxon>
        <taxon>Flectobacillaceae</taxon>
        <taxon>Sandaracinomonas</taxon>
    </lineage>
</organism>
<evidence type="ECO:0000256" key="6">
    <source>
        <dbReference type="ARBA" id="ARBA00022833"/>
    </source>
</evidence>
<dbReference type="GO" id="GO:0008270">
    <property type="term" value="F:zinc ion binding"/>
    <property type="evidence" value="ECO:0007669"/>
    <property type="project" value="UniProtKB-UniRule"/>
</dbReference>
<dbReference type="HAMAP" id="MF_00009">
    <property type="entry name" value="Endoribonucl_YbeY"/>
    <property type="match status" value="1"/>
</dbReference>
<dbReference type="AlphaFoldDB" id="A0A437PPF9"/>
<evidence type="ECO:0000256" key="3">
    <source>
        <dbReference type="ARBA" id="ARBA00022723"/>
    </source>
</evidence>
<dbReference type="GO" id="GO:0005737">
    <property type="term" value="C:cytoplasm"/>
    <property type="evidence" value="ECO:0007669"/>
    <property type="project" value="UniProtKB-SubCell"/>
</dbReference>
<dbReference type="GO" id="GO:0004521">
    <property type="term" value="F:RNA endonuclease activity"/>
    <property type="evidence" value="ECO:0007669"/>
    <property type="project" value="UniProtKB-UniRule"/>
</dbReference>
<comment type="cofactor">
    <cofactor evidence="7">
        <name>Zn(2+)</name>
        <dbReference type="ChEBI" id="CHEBI:29105"/>
    </cofactor>
    <text evidence="7">Binds 1 zinc ion.</text>
</comment>
<dbReference type="PANTHER" id="PTHR46986">
    <property type="entry name" value="ENDORIBONUCLEASE YBEY, CHLOROPLASTIC"/>
    <property type="match status" value="1"/>
</dbReference>